<dbReference type="PROSITE" id="PS50206">
    <property type="entry name" value="RHODANESE_3"/>
    <property type="match status" value="1"/>
</dbReference>
<dbReference type="Gene3D" id="3.40.250.10">
    <property type="entry name" value="Rhodanese-like domain"/>
    <property type="match status" value="1"/>
</dbReference>
<organism evidence="2">
    <name type="scientific">marine metagenome</name>
    <dbReference type="NCBI Taxonomy" id="408172"/>
    <lineage>
        <taxon>unclassified sequences</taxon>
        <taxon>metagenomes</taxon>
        <taxon>ecological metagenomes</taxon>
    </lineage>
</organism>
<sequence length="154" mass="17480">MFDFTFNKSDESKRAKIQKIYQSQRSRFPGIKEITPEELKEMKSTEDLTIVDTRTLAEQEVSMLPGAITAEEFQKHSEQYKGTKVVAYCTIGVRSGMFVKNLDQTDWDAYNLMGAILGWTHVNGDLTSAGRDTKRVHIHGPGMKLTAEGYEPVW</sequence>
<dbReference type="InterPro" id="IPR036873">
    <property type="entry name" value="Rhodanese-like_dom_sf"/>
</dbReference>
<accession>A0A382HUJ0</accession>
<proteinExistence type="predicted"/>
<dbReference type="AlphaFoldDB" id="A0A382HUJ0"/>
<protein>
    <recommendedName>
        <fullName evidence="1">Rhodanese domain-containing protein</fullName>
    </recommendedName>
</protein>
<gene>
    <name evidence="2" type="ORF">METZ01_LOCUS243880</name>
</gene>
<dbReference type="SMART" id="SM00450">
    <property type="entry name" value="RHOD"/>
    <property type="match status" value="1"/>
</dbReference>
<reference evidence="2" key="1">
    <citation type="submission" date="2018-05" db="EMBL/GenBank/DDBJ databases">
        <authorList>
            <person name="Lanie J.A."/>
            <person name="Ng W.-L."/>
            <person name="Kazmierczak K.M."/>
            <person name="Andrzejewski T.M."/>
            <person name="Davidsen T.M."/>
            <person name="Wayne K.J."/>
            <person name="Tettelin H."/>
            <person name="Glass J.I."/>
            <person name="Rusch D."/>
            <person name="Podicherti R."/>
            <person name="Tsui H.-C.T."/>
            <person name="Winkler M.E."/>
        </authorList>
    </citation>
    <scope>NUCLEOTIDE SEQUENCE</scope>
</reference>
<dbReference type="SUPFAM" id="SSF52821">
    <property type="entry name" value="Rhodanese/Cell cycle control phosphatase"/>
    <property type="match status" value="1"/>
</dbReference>
<dbReference type="EMBL" id="UINC01063412">
    <property type="protein sequence ID" value="SVB91026.1"/>
    <property type="molecule type" value="Genomic_DNA"/>
</dbReference>
<dbReference type="CDD" id="cd00158">
    <property type="entry name" value="RHOD"/>
    <property type="match status" value="1"/>
</dbReference>
<feature type="domain" description="Rhodanese" evidence="1">
    <location>
        <begin position="44"/>
        <end position="128"/>
    </location>
</feature>
<evidence type="ECO:0000313" key="2">
    <source>
        <dbReference type="EMBL" id="SVB91026.1"/>
    </source>
</evidence>
<dbReference type="InterPro" id="IPR001763">
    <property type="entry name" value="Rhodanese-like_dom"/>
</dbReference>
<name>A0A382HUJ0_9ZZZZ</name>
<evidence type="ECO:0000259" key="1">
    <source>
        <dbReference type="PROSITE" id="PS50206"/>
    </source>
</evidence>
<dbReference type="Pfam" id="PF00581">
    <property type="entry name" value="Rhodanese"/>
    <property type="match status" value="1"/>
</dbReference>